<comment type="similarity">
    <text evidence="2">Belongs to the FAD-binding monooxygenase family.</text>
</comment>
<dbReference type="AlphaFoldDB" id="A0A507QY30"/>
<keyword evidence="3" id="KW-0285">Flavoprotein</keyword>
<keyword evidence="8" id="KW-1185">Reference proteome</keyword>
<evidence type="ECO:0008006" key="9">
    <source>
        <dbReference type="Google" id="ProtNLM"/>
    </source>
</evidence>
<proteinExistence type="inferred from homology"/>
<accession>A0A507QY30</accession>
<dbReference type="InterPro" id="IPR051209">
    <property type="entry name" value="FAD-bind_Monooxygenase_sf"/>
</dbReference>
<dbReference type="SUPFAM" id="SSF51905">
    <property type="entry name" value="FAD/NAD(P)-binding domain"/>
    <property type="match status" value="3"/>
</dbReference>
<dbReference type="Proteomes" id="UP000319663">
    <property type="component" value="Unassembled WGS sequence"/>
</dbReference>
<feature type="region of interest" description="Disordered" evidence="6">
    <location>
        <begin position="1"/>
        <end position="29"/>
    </location>
</feature>
<organism evidence="7 8">
    <name type="scientific">Monascus purpureus</name>
    <name type="common">Red mold</name>
    <name type="synonym">Monascus anka</name>
    <dbReference type="NCBI Taxonomy" id="5098"/>
    <lineage>
        <taxon>Eukaryota</taxon>
        <taxon>Fungi</taxon>
        <taxon>Dikarya</taxon>
        <taxon>Ascomycota</taxon>
        <taxon>Pezizomycotina</taxon>
        <taxon>Eurotiomycetes</taxon>
        <taxon>Eurotiomycetidae</taxon>
        <taxon>Eurotiales</taxon>
        <taxon>Aspergillaceae</taxon>
        <taxon>Monascus</taxon>
    </lineage>
</organism>
<comment type="caution">
    <text evidence="7">The sequence shown here is derived from an EMBL/GenBank/DDBJ whole genome shotgun (WGS) entry which is preliminary data.</text>
</comment>
<dbReference type="PRINTS" id="PR00368">
    <property type="entry name" value="FADPNR"/>
</dbReference>
<dbReference type="PANTHER" id="PTHR42877">
    <property type="entry name" value="L-ORNITHINE N(5)-MONOOXYGENASE-RELATED"/>
    <property type="match status" value="1"/>
</dbReference>
<comment type="cofactor">
    <cofactor evidence="1">
        <name>FAD</name>
        <dbReference type="ChEBI" id="CHEBI:57692"/>
    </cofactor>
</comment>
<dbReference type="InterPro" id="IPR020946">
    <property type="entry name" value="Flavin_mOase-like"/>
</dbReference>
<evidence type="ECO:0000256" key="2">
    <source>
        <dbReference type="ARBA" id="ARBA00010139"/>
    </source>
</evidence>
<keyword evidence="5" id="KW-0560">Oxidoreductase</keyword>
<dbReference type="EMBL" id="VIFY01000027">
    <property type="protein sequence ID" value="TQB74799.1"/>
    <property type="molecule type" value="Genomic_DNA"/>
</dbReference>
<dbReference type="GO" id="GO:0050661">
    <property type="term" value="F:NADP binding"/>
    <property type="evidence" value="ECO:0007669"/>
    <property type="project" value="InterPro"/>
</dbReference>
<dbReference type="GO" id="GO:0004499">
    <property type="term" value="F:N,N-dimethylaniline monooxygenase activity"/>
    <property type="evidence" value="ECO:0007669"/>
    <property type="project" value="InterPro"/>
</dbReference>
<evidence type="ECO:0000313" key="7">
    <source>
        <dbReference type="EMBL" id="TQB74799.1"/>
    </source>
</evidence>
<evidence type="ECO:0000313" key="8">
    <source>
        <dbReference type="Proteomes" id="UP000319663"/>
    </source>
</evidence>
<feature type="compositionally biased region" description="Polar residues" evidence="6">
    <location>
        <begin position="1"/>
        <end position="10"/>
    </location>
</feature>
<evidence type="ECO:0000256" key="3">
    <source>
        <dbReference type="ARBA" id="ARBA00022630"/>
    </source>
</evidence>
<evidence type="ECO:0000256" key="5">
    <source>
        <dbReference type="ARBA" id="ARBA00023002"/>
    </source>
</evidence>
<dbReference type="Gene3D" id="3.50.50.60">
    <property type="entry name" value="FAD/NAD(P)-binding domain"/>
    <property type="match status" value="2"/>
</dbReference>
<dbReference type="STRING" id="5098.A0A507QY30"/>
<dbReference type="OrthoDB" id="74360at2759"/>
<dbReference type="PANTHER" id="PTHR42877:SF7">
    <property type="entry name" value="FLAVIN-BINDING MONOOXYGENASE-RELATED"/>
    <property type="match status" value="1"/>
</dbReference>
<evidence type="ECO:0000256" key="6">
    <source>
        <dbReference type="SAM" id="MobiDB-lite"/>
    </source>
</evidence>
<evidence type="ECO:0000256" key="4">
    <source>
        <dbReference type="ARBA" id="ARBA00022827"/>
    </source>
</evidence>
<sequence>MATITETTFIPLSPPSLLSEKTSQTTTTTTEVMATTPPETKTKPAVSPAIKFGGEQYKYSSPLISERAIDQPRPLKVIYIGAGVSGILAAIKFRKAVPDIDLVIYEKNPELGGTWYENRYPGCACDVPSHSYQLSFESWTEWTHYYSGAPEILEYWKRVAQKYDVRKHIRFQSRCVGARWNESTAKWFVQMYNEKTGEVFEDSADVFMTGTGMLNEWKWPSIPGLHSFKGQLLHSANWDETFDSKDKHIAVIGAGSSGIQIVPALVDKVKAMDHYVRGRTWISDQYGQRSELSARTKDKGGNFEYTEEEKQAWRENPSAYLKYRKELEFAMQSGYAKSQRGSDIQTAAQAQYKAGMQRRLKGKPELFDLLVPDFPPLCKRLTPGPGYLEALTSPKVEVIPTSIERVDETGIVTSDGKHRPVEAIVCATGFETSPGGGFPILGRNGVNLRHRYAQRPETYLGLCTDGFPNFFQSLGPNAFQGAGNLLIMMEQTHIYVGEILRRMAYDNIGLVEPKRRQVENFTNFADKYFERTVYSVECASWYKSSPPGASLEERKRGRVTALWPGSSVHAVKALSRVRWEDFETKPYDGNEFGWFGNGWTVGEKEQNMKDEAVTWYLDYTEFLDDVKLEDGEKKV</sequence>
<protein>
    <recommendedName>
        <fullName evidence="9">FAD/NAD(P)-binding domain-containing protein</fullName>
    </recommendedName>
</protein>
<dbReference type="InterPro" id="IPR036188">
    <property type="entry name" value="FAD/NAD-bd_sf"/>
</dbReference>
<reference evidence="7 8" key="1">
    <citation type="submission" date="2019-06" db="EMBL/GenBank/DDBJ databases">
        <title>Wine fermentation using esterase from Monascus purpureus.</title>
        <authorList>
            <person name="Geng C."/>
            <person name="Zhang Y."/>
        </authorList>
    </citation>
    <scope>NUCLEOTIDE SEQUENCE [LARGE SCALE GENOMIC DNA]</scope>
    <source>
        <strain evidence="7">HQ1</strain>
    </source>
</reference>
<keyword evidence="4" id="KW-0274">FAD</keyword>
<dbReference type="Pfam" id="PF00743">
    <property type="entry name" value="FMO-like"/>
    <property type="match status" value="1"/>
</dbReference>
<gene>
    <name evidence="7" type="ORF">MPDQ_004241</name>
</gene>
<evidence type="ECO:0000256" key="1">
    <source>
        <dbReference type="ARBA" id="ARBA00001974"/>
    </source>
</evidence>
<dbReference type="GO" id="GO:0050660">
    <property type="term" value="F:flavin adenine dinucleotide binding"/>
    <property type="evidence" value="ECO:0007669"/>
    <property type="project" value="InterPro"/>
</dbReference>
<name>A0A507QY30_MONPU</name>